<proteinExistence type="predicted"/>
<sequence length="216" mass="23973">MGVTLRVLARRASLQLRSRHMGYDRHLFRRGVVWQWRRRVCGFSTGTCVLQLSLRTTDRRLASRLAREMSVECDRMLNTADVRALGQRDLTNWAKQVFAQKLDGLTNSQQIARISASGPDAADNLLWDEAAVRAWNLIEANGINVKWPTHQTPDSVLMSAAEADALQRVLTLLTNSLKTPAKAAELKTSFEAATGQPAPAAQHVVQLTCPPQYPSA</sequence>
<gene>
    <name evidence="1" type="ORF">SAMN05444339_1013</name>
</gene>
<dbReference type="AlphaFoldDB" id="A0A1M4SF13"/>
<name>A0A1M4SF13_LOKAT</name>
<keyword evidence="2" id="KW-1185">Reference proteome</keyword>
<accession>A0A1M4SF13</accession>
<reference evidence="2" key="1">
    <citation type="submission" date="2016-11" db="EMBL/GenBank/DDBJ databases">
        <authorList>
            <person name="Varghese N."/>
            <person name="Submissions S."/>
        </authorList>
    </citation>
    <scope>NUCLEOTIDE SEQUENCE [LARGE SCALE GENOMIC DNA]</scope>
    <source>
        <strain evidence="2">DSM 29326</strain>
    </source>
</reference>
<dbReference type="EMBL" id="FQUE01000001">
    <property type="protein sequence ID" value="SHE30854.1"/>
    <property type="molecule type" value="Genomic_DNA"/>
</dbReference>
<evidence type="ECO:0000313" key="2">
    <source>
        <dbReference type="Proteomes" id="UP000183987"/>
    </source>
</evidence>
<dbReference type="STRING" id="366533.SAMN05444339_1013"/>
<evidence type="ECO:0000313" key="1">
    <source>
        <dbReference type="EMBL" id="SHE30854.1"/>
    </source>
</evidence>
<protein>
    <submittedName>
        <fullName evidence="1">Uncharacterized protein</fullName>
    </submittedName>
</protein>
<dbReference type="Proteomes" id="UP000183987">
    <property type="component" value="Unassembled WGS sequence"/>
</dbReference>
<organism evidence="1 2">
    <name type="scientific">Loktanella atrilutea</name>
    <dbReference type="NCBI Taxonomy" id="366533"/>
    <lineage>
        <taxon>Bacteria</taxon>
        <taxon>Pseudomonadati</taxon>
        <taxon>Pseudomonadota</taxon>
        <taxon>Alphaproteobacteria</taxon>
        <taxon>Rhodobacterales</taxon>
        <taxon>Roseobacteraceae</taxon>
        <taxon>Loktanella</taxon>
    </lineage>
</organism>